<dbReference type="AlphaFoldDB" id="A0A369JYP6"/>
<dbReference type="SUPFAM" id="SSF52047">
    <property type="entry name" value="RNI-like"/>
    <property type="match status" value="1"/>
</dbReference>
<dbReference type="OrthoDB" id="2905791at2759"/>
<dbReference type="STRING" id="39966.A0A369JYP6"/>
<comment type="caution">
    <text evidence="1">The sequence shown here is derived from an EMBL/GenBank/DDBJ whole genome shotgun (WGS) entry which is preliminary data.</text>
</comment>
<evidence type="ECO:0000313" key="2">
    <source>
        <dbReference type="Proteomes" id="UP000076154"/>
    </source>
</evidence>
<name>A0A369JYP6_HYPMA</name>
<dbReference type="EMBL" id="LUEZ02000043">
    <property type="protein sequence ID" value="RDB24554.1"/>
    <property type="molecule type" value="Genomic_DNA"/>
</dbReference>
<keyword evidence="2" id="KW-1185">Reference proteome</keyword>
<accession>A0A369JYP6</accession>
<organism evidence="1 2">
    <name type="scientific">Hypsizygus marmoreus</name>
    <name type="common">White beech mushroom</name>
    <name type="synonym">Agaricus marmoreus</name>
    <dbReference type="NCBI Taxonomy" id="39966"/>
    <lineage>
        <taxon>Eukaryota</taxon>
        <taxon>Fungi</taxon>
        <taxon>Dikarya</taxon>
        <taxon>Basidiomycota</taxon>
        <taxon>Agaricomycotina</taxon>
        <taxon>Agaricomycetes</taxon>
        <taxon>Agaricomycetidae</taxon>
        <taxon>Agaricales</taxon>
        <taxon>Tricholomatineae</taxon>
        <taxon>Lyophyllaceae</taxon>
        <taxon>Hypsizygus</taxon>
    </lineage>
</organism>
<dbReference type="Gene3D" id="3.80.10.10">
    <property type="entry name" value="Ribonuclease Inhibitor"/>
    <property type="match status" value="1"/>
</dbReference>
<evidence type="ECO:0008006" key="3">
    <source>
        <dbReference type="Google" id="ProtNLM"/>
    </source>
</evidence>
<reference evidence="1" key="1">
    <citation type="submission" date="2018-04" db="EMBL/GenBank/DDBJ databases">
        <title>Whole genome sequencing of Hypsizygus marmoreus.</title>
        <authorList>
            <person name="Choi I.-G."/>
            <person name="Min B."/>
            <person name="Kim J.-G."/>
            <person name="Kim S."/>
            <person name="Oh Y.-L."/>
            <person name="Kong W.-S."/>
            <person name="Park H."/>
            <person name="Jeong J."/>
            <person name="Song E.-S."/>
        </authorList>
    </citation>
    <scope>NUCLEOTIDE SEQUENCE [LARGE SCALE GENOMIC DNA]</scope>
    <source>
        <strain evidence="1">51987-8</strain>
    </source>
</reference>
<gene>
    <name evidence="1" type="ORF">Hypma_008327</name>
</gene>
<proteinExistence type="predicted"/>
<dbReference type="InterPro" id="IPR032675">
    <property type="entry name" value="LRR_dom_sf"/>
</dbReference>
<dbReference type="InParanoid" id="A0A369JYP6"/>
<dbReference type="Proteomes" id="UP000076154">
    <property type="component" value="Unassembled WGS sequence"/>
</dbReference>
<sequence>MSFVVSFPSPITRLNESLLSMPQAVSIIHNAHTGIDDVPENVMRDIFLFCVSSTVAPIPSHHTAPLNLTWVCASWRRLAHGTSTLWTTLDLHQGRNDVPRWTPVVRHWAHLAGDRPLSLAYDFVSSGNAAFFPVLRSFCPFASRVRDLNLKLEAIQYAVLGSILPFGLPLLESIALTNIASFNEWMLPRKTVALDLSKCSRLRVVAIEWMPTPIGNVHDWPQGPRVLMKFVLPWSQLTSLKLVDPEITPTEVPGVLQKCTNLVECHLSLGLGTLNSNNTVSTFTAQPIVLDRLVSLTVEWKYMPFFQTTAGIAPILAAVTLPSLISMNLAAGGTPSTALFTALCELQQRSQFLLEYFSLSGDSNLAGMLDFFIGTPTLRSVAFNLFDHKVYVPLTLMLNEDILPKLLSVELSLCAIGVHNGICGLTSYRSLLDDSIVPQNFREVYSQSGKIIRNLASSRFWGKREAPYEQEMRPSKRVVLRTWRSQECPEEYQGQEWVNDSGEVHELVQSLEAEGLAFEFPVEFVERLGA</sequence>
<protein>
    <recommendedName>
        <fullName evidence="3">F-box domain-containing protein</fullName>
    </recommendedName>
</protein>
<evidence type="ECO:0000313" key="1">
    <source>
        <dbReference type="EMBL" id="RDB24554.1"/>
    </source>
</evidence>